<organism evidence="2">
    <name type="scientific">Arundo donax</name>
    <name type="common">Giant reed</name>
    <name type="synonym">Donax arundinaceus</name>
    <dbReference type="NCBI Taxonomy" id="35708"/>
    <lineage>
        <taxon>Eukaryota</taxon>
        <taxon>Viridiplantae</taxon>
        <taxon>Streptophyta</taxon>
        <taxon>Embryophyta</taxon>
        <taxon>Tracheophyta</taxon>
        <taxon>Spermatophyta</taxon>
        <taxon>Magnoliopsida</taxon>
        <taxon>Liliopsida</taxon>
        <taxon>Poales</taxon>
        <taxon>Poaceae</taxon>
        <taxon>PACMAD clade</taxon>
        <taxon>Arundinoideae</taxon>
        <taxon>Arundineae</taxon>
        <taxon>Arundo</taxon>
    </lineage>
</organism>
<evidence type="ECO:0000313" key="2">
    <source>
        <dbReference type="EMBL" id="JAD78336.1"/>
    </source>
</evidence>
<feature type="region of interest" description="Disordered" evidence="1">
    <location>
        <begin position="1"/>
        <end position="25"/>
    </location>
</feature>
<proteinExistence type="predicted"/>
<name>A0A0A9VHY1_ARUDO</name>
<sequence length="85" mass="9799">MHKDDPHEYTRVQLPETSHLSPEEARSYAISMLPRENSKHTGFAFDSPGYESFFASQQGVGVPHKPWDVARRASMKQRQQQRTGR</sequence>
<reference evidence="2" key="2">
    <citation type="journal article" date="2015" name="Data Brief">
        <title>Shoot transcriptome of the giant reed, Arundo donax.</title>
        <authorList>
            <person name="Barrero R.A."/>
            <person name="Guerrero F.D."/>
            <person name="Moolhuijzen P."/>
            <person name="Goolsby J.A."/>
            <person name="Tidwell J."/>
            <person name="Bellgard S.E."/>
            <person name="Bellgard M.I."/>
        </authorList>
    </citation>
    <scope>NUCLEOTIDE SEQUENCE</scope>
    <source>
        <tissue evidence="2">Shoot tissue taken approximately 20 cm above the soil surface</tissue>
    </source>
</reference>
<feature type="compositionally biased region" description="Polar residues" evidence="1">
    <location>
        <begin position="76"/>
        <end position="85"/>
    </location>
</feature>
<reference evidence="2" key="1">
    <citation type="submission" date="2014-09" db="EMBL/GenBank/DDBJ databases">
        <authorList>
            <person name="Magalhaes I.L.F."/>
            <person name="Oliveira U."/>
            <person name="Santos F.R."/>
            <person name="Vidigal T.H.D.A."/>
            <person name="Brescovit A.D."/>
            <person name="Santos A.J."/>
        </authorList>
    </citation>
    <scope>NUCLEOTIDE SEQUENCE</scope>
    <source>
        <tissue evidence="2">Shoot tissue taken approximately 20 cm above the soil surface</tissue>
    </source>
</reference>
<dbReference type="EMBL" id="GBRH01219559">
    <property type="protein sequence ID" value="JAD78336.1"/>
    <property type="molecule type" value="Transcribed_RNA"/>
</dbReference>
<protein>
    <submittedName>
        <fullName evidence="2">Uncharacterized protein</fullName>
    </submittedName>
</protein>
<feature type="region of interest" description="Disordered" evidence="1">
    <location>
        <begin position="64"/>
        <end position="85"/>
    </location>
</feature>
<accession>A0A0A9VHY1</accession>
<dbReference type="AlphaFoldDB" id="A0A0A9VHY1"/>
<evidence type="ECO:0000256" key="1">
    <source>
        <dbReference type="SAM" id="MobiDB-lite"/>
    </source>
</evidence>
<feature type="compositionally biased region" description="Basic and acidic residues" evidence="1">
    <location>
        <begin position="1"/>
        <end position="10"/>
    </location>
</feature>